<feature type="transmembrane region" description="Helical" evidence="1">
    <location>
        <begin position="95"/>
        <end position="116"/>
    </location>
</feature>
<name>A0A1S2LMZ7_9BACI</name>
<dbReference type="EMBL" id="CP063356">
    <property type="protein sequence ID" value="QOY35492.1"/>
    <property type="molecule type" value="Genomic_DNA"/>
</dbReference>
<feature type="transmembrane region" description="Helical" evidence="1">
    <location>
        <begin position="154"/>
        <end position="173"/>
    </location>
</feature>
<evidence type="ECO:0000313" key="2">
    <source>
        <dbReference type="EMBL" id="OIJ13473.1"/>
    </source>
</evidence>
<dbReference type="KEGG" id="aia:AWH56_022855"/>
<reference evidence="2 4" key="1">
    <citation type="submission" date="2016-10" db="EMBL/GenBank/DDBJ databases">
        <title>Draft genome sequences of four alkaliphilic bacteria belonging to the Anaerobacillus genus.</title>
        <authorList>
            <person name="Bassil N.M."/>
            <person name="Lloyd J.R."/>
        </authorList>
    </citation>
    <scope>NUCLEOTIDE SEQUENCE [LARGE SCALE GENOMIC DNA]</scope>
    <source>
        <strain evidence="2 4">NB2006</strain>
    </source>
</reference>
<gene>
    <name evidence="3" type="ORF">AWH56_022855</name>
    <name evidence="2" type="ORF">AWH56_13550</name>
</gene>
<evidence type="ECO:0000313" key="3">
    <source>
        <dbReference type="EMBL" id="QOY35492.1"/>
    </source>
</evidence>
<reference evidence="3 4" key="3">
    <citation type="journal article" date="2019" name="Int. J. Syst. Evol. Microbiol.">
        <title>Anaerobacillus isosaccharinicus sp. nov., an alkaliphilic bacterium which degrades isosaccharinic acid.</title>
        <authorList>
            <person name="Bassil N.M."/>
            <person name="Lloyd J.R."/>
        </authorList>
    </citation>
    <scope>NUCLEOTIDE SEQUENCE [LARGE SCALE GENOMIC DNA]</scope>
    <source>
        <strain evidence="3 4">NB2006</strain>
    </source>
</reference>
<dbReference type="RefSeq" id="WP_071317618.1">
    <property type="nucleotide sequence ID" value="NZ_CP063356.2"/>
</dbReference>
<feature type="transmembrane region" description="Helical" evidence="1">
    <location>
        <begin position="285"/>
        <end position="304"/>
    </location>
</feature>
<dbReference type="EMBL" id="LQXD01000123">
    <property type="protein sequence ID" value="OIJ13473.1"/>
    <property type="molecule type" value="Genomic_DNA"/>
</dbReference>
<accession>A0A1S2LMZ7</accession>
<sequence>MKEITLGILASMFFAVTFILNRSMELSGGSWLWSSSLRFFFMVPLLFIIVLLRKNMKPLFKEMKRQPLPWLVWSFTGFVLFYGSITFAASYGPGWLVAGTWQITIVAGILLGPLFYEVIGTKKVRKKIPFRALFISSFILIGVILIQFQNSGNVSTNTLLLGVIPVIIAAFSYPLGNRKMMEVCGARLDSFQRIFGMVLATLPFWIVIAAIGYVQVGPPSTDQVVQSFIVAICSGVIATTLFFIATNRVRDDHSKLASVEATQSVQVLFVIIGEVVLLSSPLPNLIATCGLFIIILGMILHSYYSKKTETIRGLSKLTKAN</sequence>
<proteinExistence type="predicted"/>
<feature type="transmembrane region" description="Helical" evidence="1">
    <location>
        <begin position="194"/>
        <end position="213"/>
    </location>
</feature>
<feature type="transmembrane region" description="Helical" evidence="1">
    <location>
        <begin position="31"/>
        <end position="52"/>
    </location>
</feature>
<dbReference type="AlphaFoldDB" id="A0A1S2LMZ7"/>
<keyword evidence="4" id="KW-1185">Reference proteome</keyword>
<evidence type="ECO:0000256" key="1">
    <source>
        <dbReference type="SAM" id="Phobius"/>
    </source>
</evidence>
<protein>
    <submittedName>
        <fullName evidence="3">Multidrug resistance efflux transporter family protein</fullName>
    </submittedName>
</protein>
<feature type="transmembrane region" description="Helical" evidence="1">
    <location>
        <begin position="128"/>
        <end position="148"/>
    </location>
</feature>
<organism evidence="2 4">
    <name type="scientific">Anaerobacillus isosaccharinicus</name>
    <dbReference type="NCBI Taxonomy" id="1532552"/>
    <lineage>
        <taxon>Bacteria</taxon>
        <taxon>Bacillati</taxon>
        <taxon>Bacillota</taxon>
        <taxon>Bacilli</taxon>
        <taxon>Bacillales</taxon>
        <taxon>Bacillaceae</taxon>
        <taxon>Anaerobacillus</taxon>
    </lineage>
</organism>
<dbReference type="InterPro" id="IPR032713">
    <property type="entry name" value="EmrE"/>
</dbReference>
<dbReference type="Pfam" id="PF13536">
    <property type="entry name" value="EmrE"/>
    <property type="match status" value="1"/>
</dbReference>
<dbReference type="OrthoDB" id="3457556at2"/>
<dbReference type="Proteomes" id="UP000180175">
    <property type="component" value="Chromosome"/>
</dbReference>
<keyword evidence="1" id="KW-0472">Membrane</keyword>
<reference evidence="3" key="4">
    <citation type="submission" date="2020-10" db="EMBL/GenBank/DDBJ databases">
        <authorList>
            <person name="Bassil N.M."/>
            <person name="Lloyd J.R."/>
        </authorList>
    </citation>
    <scope>NUCLEOTIDE SEQUENCE</scope>
    <source>
        <strain evidence="3">NB2006</strain>
    </source>
</reference>
<keyword evidence="1" id="KW-0812">Transmembrane</keyword>
<evidence type="ECO:0000313" key="4">
    <source>
        <dbReference type="Proteomes" id="UP000180175"/>
    </source>
</evidence>
<feature type="transmembrane region" description="Helical" evidence="1">
    <location>
        <begin position="257"/>
        <end position="279"/>
    </location>
</feature>
<keyword evidence="1" id="KW-1133">Transmembrane helix</keyword>
<feature type="transmembrane region" description="Helical" evidence="1">
    <location>
        <begin position="225"/>
        <end position="245"/>
    </location>
</feature>
<feature type="transmembrane region" description="Helical" evidence="1">
    <location>
        <begin position="68"/>
        <end position="89"/>
    </location>
</feature>
<reference evidence="3 4" key="2">
    <citation type="journal article" date="2017" name="Genome Announc.">
        <title>Draft Genome Sequences of Four Alkaliphilic Bacteria Belonging to the Anaerobacillus Genus.</title>
        <authorList>
            <person name="Bassil N.M."/>
            <person name="Lloyd J.R."/>
        </authorList>
    </citation>
    <scope>NUCLEOTIDE SEQUENCE [LARGE SCALE GENOMIC DNA]</scope>
    <source>
        <strain evidence="3 4">NB2006</strain>
    </source>
</reference>